<keyword evidence="5 7" id="KW-0408">Iron</keyword>
<name>A0A0W7WZL9_9ACTN</name>
<proteinExistence type="inferred from homology"/>
<dbReference type="GO" id="GO:0016705">
    <property type="term" value="F:oxidoreductase activity, acting on paired donors, with incorporation or reduction of molecular oxygen"/>
    <property type="evidence" value="ECO:0007669"/>
    <property type="project" value="InterPro"/>
</dbReference>
<dbReference type="SUPFAM" id="SSF48264">
    <property type="entry name" value="Cytochrome P450"/>
    <property type="match status" value="1"/>
</dbReference>
<protein>
    <recommendedName>
        <fullName evidence="10">Cytochrome P450</fullName>
    </recommendedName>
</protein>
<evidence type="ECO:0000256" key="6">
    <source>
        <dbReference type="ARBA" id="ARBA00023033"/>
    </source>
</evidence>
<evidence type="ECO:0000256" key="1">
    <source>
        <dbReference type="ARBA" id="ARBA00010617"/>
    </source>
</evidence>
<dbReference type="InterPro" id="IPR002397">
    <property type="entry name" value="Cyt_P450_B"/>
</dbReference>
<keyword evidence="3 7" id="KW-0479">Metal-binding</keyword>
<dbReference type="InterPro" id="IPR036396">
    <property type="entry name" value="Cyt_P450_sf"/>
</dbReference>
<comment type="caution">
    <text evidence="8">The sequence shown here is derived from an EMBL/GenBank/DDBJ whole genome shotgun (WGS) entry which is preliminary data.</text>
</comment>
<evidence type="ECO:0000313" key="9">
    <source>
        <dbReference type="Proteomes" id="UP000054804"/>
    </source>
</evidence>
<evidence type="ECO:0000256" key="2">
    <source>
        <dbReference type="ARBA" id="ARBA00022617"/>
    </source>
</evidence>
<evidence type="ECO:0000256" key="7">
    <source>
        <dbReference type="RuleBase" id="RU000461"/>
    </source>
</evidence>
<dbReference type="Gene3D" id="1.10.630.10">
    <property type="entry name" value="Cytochrome P450"/>
    <property type="match status" value="1"/>
</dbReference>
<keyword evidence="2 7" id="KW-0349">Heme</keyword>
<accession>A0A0W7WZL9</accession>
<keyword evidence="4 7" id="KW-0560">Oxidoreductase</keyword>
<dbReference type="PRINTS" id="PR00359">
    <property type="entry name" value="BP450"/>
</dbReference>
<dbReference type="OrthoDB" id="4133219at2"/>
<evidence type="ECO:0000313" key="8">
    <source>
        <dbReference type="EMBL" id="KUF16000.1"/>
    </source>
</evidence>
<gene>
    <name evidence="8" type="ORF">AT728_39725</name>
</gene>
<keyword evidence="9" id="KW-1185">Reference proteome</keyword>
<dbReference type="InterPro" id="IPR017972">
    <property type="entry name" value="Cyt_P450_CS"/>
</dbReference>
<dbReference type="PANTHER" id="PTHR46696">
    <property type="entry name" value="P450, PUTATIVE (EUROFUNG)-RELATED"/>
    <property type="match status" value="1"/>
</dbReference>
<evidence type="ECO:0000256" key="4">
    <source>
        <dbReference type="ARBA" id="ARBA00023002"/>
    </source>
</evidence>
<dbReference type="PROSITE" id="PS00086">
    <property type="entry name" value="CYTOCHROME_P450"/>
    <property type="match status" value="1"/>
</dbReference>
<dbReference type="GO" id="GO:0005506">
    <property type="term" value="F:iron ion binding"/>
    <property type="evidence" value="ECO:0007669"/>
    <property type="project" value="InterPro"/>
</dbReference>
<dbReference type="InterPro" id="IPR001128">
    <property type="entry name" value="Cyt_P450"/>
</dbReference>
<dbReference type="GO" id="GO:0020037">
    <property type="term" value="F:heme binding"/>
    <property type="evidence" value="ECO:0007669"/>
    <property type="project" value="InterPro"/>
</dbReference>
<reference evidence="8 9" key="1">
    <citation type="submission" date="2015-12" db="EMBL/GenBank/DDBJ databases">
        <title>Draft genome sequence of Streptomyces silvensis ATCC 53525, a producer of novel hormone antagonists.</title>
        <authorList>
            <person name="Johnston C.W."/>
            <person name="Li Y."/>
            <person name="Magarvey N.A."/>
        </authorList>
    </citation>
    <scope>NUCLEOTIDE SEQUENCE [LARGE SCALE GENOMIC DNA]</scope>
    <source>
        <strain evidence="8 9">ATCC 53525</strain>
    </source>
</reference>
<dbReference type="PANTHER" id="PTHR46696:SF1">
    <property type="entry name" value="CYTOCHROME P450 YJIB-RELATED"/>
    <property type="match status" value="1"/>
</dbReference>
<dbReference type="STRING" id="1765722.AT728_39725"/>
<evidence type="ECO:0000256" key="3">
    <source>
        <dbReference type="ARBA" id="ARBA00022723"/>
    </source>
</evidence>
<dbReference type="EMBL" id="LOCL01000040">
    <property type="protein sequence ID" value="KUF16000.1"/>
    <property type="molecule type" value="Genomic_DNA"/>
</dbReference>
<dbReference type="CDD" id="cd11032">
    <property type="entry name" value="P450_EryK-like"/>
    <property type="match status" value="1"/>
</dbReference>
<keyword evidence="6 7" id="KW-0503">Monooxygenase</keyword>
<dbReference type="AlphaFoldDB" id="A0A0W7WZL9"/>
<evidence type="ECO:0000256" key="5">
    <source>
        <dbReference type="ARBA" id="ARBA00023004"/>
    </source>
</evidence>
<dbReference type="Pfam" id="PF00067">
    <property type="entry name" value="p450"/>
    <property type="match status" value="2"/>
</dbReference>
<evidence type="ECO:0008006" key="10">
    <source>
        <dbReference type="Google" id="ProtNLM"/>
    </source>
</evidence>
<sequence length="386" mass="42320">MWDEQAEHPVKIDENGMVHVYGHAETVEVYGDPRNYSNNIAPQFLGDTEDAGEFNSGSLLQSDPPHHTKLRKIISRAFTPRMVAGLEPRIVEITHELLGAADAEEAGGFEMVDDLTYPLPVIVIAELLGIPHSDRGLFKKWVDQMLAAAGVMAADDSTGEQSEDADTAAALRRVPEMLAYLHEHAADRRRKPRADLLSELVHAEVDGARLSDDAVVDFANELLVVGHGTTTALLGNMLLCLDAHPQEMERLRKDPARAPGVTEETLRFLSPIAGSYRLATADTELAGVRVSQGQLLTLWLGAANRDERVFEQPHVFDPDRTTNPHLGFGRGIHFCLGAPLARLEARVAVNILLDRYPTLRTDPDNPPEFLPIPDLIGTSKLPLLTG</sequence>
<dbReference type="GO" id="GO:0004497">
    <property type="term" value="F:monooxygenase activity"/>
    <property type="evidence" value="ECO:0007669"/>
    <property type="project" value="UniProtKB-KW"/>
</dbReference>
<dbReference type="Proteomes" id="UP000054804">
    <property type="component" value="Unassembled WGS sequence"/>
</dbReference>
<dbReference type="FunFam" id="1.10.630.10:FF:000018">
    <property type="entry name" value="Cytochrome P450 monooxygenase"/>
    <property type="match status" value="1"/>
</dbReference>
<organism evidence="8 9">
    <name type="scientific">Streptomyces silvensis</name>
    <dbReference type="NCBI Taxonomy" id="1765722"/>
    <lineage>
        <taxon>Bacteria</taxon>
        <taxon>Bacillati</taxon>
        <taxon>Actinomycetota</taxon>
        <taxon>Actinomycetes</taxon>
        <taxon>Kitasatosporales</taxon>
        <taxon>Streptomycetaceae</taxon>
        <taxon>Streptomyces</taxon>
    </lineage>
</organism>
<comment type="similarity">
    <text evidence="1 7">Belongs to the cytochrome P450 family.</text>
</comment>